<dbReference type="SUPFAM" id="SSF56219">
    <property type="entry name" value="DNase I-like"/>
    <property type="match status" value="1"/>
</dbReference>
<dbReference type="InterPro" id="IPR037493">
    <property type="entry name" value="ExoIII-like"/>
</dbReference>
<sequence>MKVISFNINSVRARIHQVEAIIKKHDPDVIGLQETKVHDDEYPHETIEALGYTSVIHGQKGHYGVSLLSKKKPTKNGKGFKKDNEESQKRFVWGEYKTEKNSVIVLNGYFPQGEERNHPTKFPYKRKFYKDLIAHLKENHSPKQFLIVMGDLNISPQDKDIGIGEQNRKRWLRTGKCSFLPEEREWLGNLTSWGLLDTFRSLYPDVDDRYSWFDYRSRGFDDQPKRGLRIDQIWATPTLNERLVDAGIDYKIRGMEKPSDHAPIWSSFDV</sequence>
<dbReference type="GO" id="GO:0004519">
    <property type="term" value="F:endonuclease activity"/>
    <property type="evidence" value="ECO:0007669"/>
    <property type="project" value="InterPro"/>
</dbReference>
<dbReference type="NCBIfam" id="TIGR00195">
    <property type="entry name" value="exoDNase_III"/>
    <property type="match status" value="1"/>
</dbReference>
<dbReference type="NCBIfam" id="NF008733">
    <property type="entry name" value="PRK11756.1"/>
    <property type="match status" value="1"/>
</dbReference>
<keyword evidence="4" id="KW-0378">Hydrolase</keyword>
<comment type="cofactor">
    <cofactor evidence="1">
        <name>Mg(2+)</name>
        <dbReference type="ChEBI" id="CHEBI:18420"/>
    </cofactor>
</comment>
<comment type="similarity">
    <text evidence="2">Belongs to the DNA repair enzymes AP/ExoA family.</text>
</comment>
<organism evidence="7">
    <name type="scientific">marine metagenome</name>
    <dbReference type="NCBI Taxonomy" id="408172"/>
    <lineage>
        <taxon>unclassified sequences</taxon>
        <taxon>metagenomes</taxon>
        <taxon>ecological metagenomes</taxon>
    </lineage>
</organism>
<dbReference type="PANTHER" id="PTHR43250:SF2">
    <property type="entry name" value="EXODEOXYRIBONUCLEASE III"/>
    <property type="match status" value="1"/>
</dbReference>
<dbReference type="GO" id="GO:0003677">
    <property type="term" value="F:DNA binding"/>
    <property type="evidence" value="ECO:0007669"/>
    <property type="project" value="InterPro"/>
</dbReference>
<dbReference type="PROSITE" id="PS51435">
    <property type="entry name" value="AP_NUCLEASE_F1_4"/>
    <property type="match status" value="1"/>
</dbReference>
<evidence type="ECO:0000259" key="6">
    <source>
        <dbReference type="Pfam" id="PF03372"/>
    </source>
</evidence>
<dbReference type="InterPro" id="IPR036691">
    <property type="entry name" value="Endo/exonu/phosph_ase_sf"/>
</dbReference>
<evidence type="ECO:0000313" key="7">
    <source>
        <dbReference type="EMBL" id="SVA25335.1"/>
    </source>
</evidence>
<evidence type="ECO:0000256" key="1">
    <source>
        <dbReference type="ARBA" id="ARBA00001946"/>
    </source>
</evidence>
<dbReference type="AlphaFoldDB" id="A0A381UAT0"/>
<dbReference type="CDD" id="cd09086">
    <property type="entry name" value="ExoIII-like_AP-endo"/>
    <property type="match status" value="1"/>
</dbReference>
<accession>A0A381UAT0</accession>
<dbReference type="Pfam" id="PF03372">
    <property type="entry name" value="Exo_endo_phos"/>
    <property type="match status" value="1"/>
</dbReference>
<dbReference type="EMBL" id="UINC01006078">
    <property type="protein sequence ID" value="SVA25335.1"/>
    <property type="molecule type" value="Genomic_DNA"/>
</dbReference>
<dbReference type="NCBIfam" id="TIGR00633">
    <property type="entry name" value="xth"/>
    <property type="match status" value="1"/>
</dbReference>
<dbReference type="InterPro" id="IPR005135">
    <property type="entry name" value="Endo/exonuclease/phosphatase"/>
</dbReference>
<gene>
    <name evidence="7" type="ORF">METZ01_LOCUS78189</name>
</gene>
<keyword evidence="3" id="KW-0479">Metal-binding</keyword>
<evidence type="ECO:0000256" key="4">
    <source>
        <dbReference type="ARBA" id="ARBA00022801"/>
    </source>
</evidence>
<dbReference type="PANTHER" id="PTHR43250">
    <property type="entry name" value="EXODEOXYRIBONUCLEASE III"/>
    <property type="match status" value="1"/>
</dbReference>
<evidence type="ECO:0000256" key="5">
    <source>
        <dbReference type="ARBA" id="ARBA00022842"/>
    </source>
</evidence>
<evidence type="ECO:0000256" key="2">
    <source>
        <dbReference type="ARBA" id="ARBA00007092"/>
    </source>
</evidence>
<name>A0A381UAT0_9ZZZZ</name>
<reference evidence="7" key="1">
    <citation type="submission" date="2018-05" db="EMBL/GenBank/DDBJ databases">
        <authorList>
            <person name="Lanie J.A."/>
            <person name="Ng W.-L."/>
            <person name="Kazmierczak K.M."/>
            <person name="Andrzejewski T.M."/>
            <person name="Davidsen T.M."/>
            <person name="Wayne K.J."/>
            <person name="Tettelin H."/>
            <person name="Glass J.I."/>
            <person name="Rusch D."/>
            <person name="Podicherti R."/>
            <person name="Tsui H.-C.T."/>
            <person name="Winkler M.E."/>
        </authorList>
    </citation>
    <scope>NUCLEOTIDE SEQUENCE</scope>
</reference>
<dbReference type="Gene3D" id="3.60.10.10">
    <property type="entry name" value="Endonuclease/exonuclease/phosphatase"/>
    <property type="match status" value="1"/>
</dbReference>
<dbReference type="GO" id="GO:0006281">
    <property type="term" value="P:DNA repair"/>
    <property type="evidence" value="ECO:0007669"/>
    <property type="project" value="InterPro"/>
</dbReference>
<proteinExistence type="inferred from homology"/>
<dbReference type="InterPro" id="IPR020847">
    <property type="entry name" value="AP_endonuclease_F1_BS"/>
</dbReference>
<protein>
    <recommendedName>
        <fullName evidence="6">Endonuclease/exonuclease/phosphatase domain-containing protein</fullName>
    </recommendedName>
</protein>
<feature type="domain" description="Endonuclease/exonuclease/phosphatase" evidence="6">
    <location>
        <begin position="4"/>
        <end position="261"/>
    </location>
</feature>
<evidence type="ECO:0000256" key="3">
    <source>
        <dbReference type="ARBA" id="ARBA00022723"/>
    </source>
</evidence>
<dbReference type="GO" id="GO:0046872">
    <property type="term" value="F:metal ion binding"/>
    <property type="evidence" value="ECO:0007669"/>
    <property type="project" value="UniProtKB-KW"/>
</dbReference>
<dbReference type="InterPro" id="IPR004808">
    <property type="entry name" value="AP_endonuc_1"/>
</dbReference>
<dbReference type="GO" id="GO:0008311">
    <property type="term" value="F:double-stranded DNA 3'-5' DNA exonuclease activity"/>
    <property type="evidence" value="ECO:0007669"/>
    <property type="project" value="InterPro"/>
</dbReference>
<dbReference type="PROSITE" id="PS00726">
    <property type="entry name" value="AP_NUCLEASE_F1_1"/>
    <property type="match status" value="1"/>
</dbReference>
<keyword evidence="5" id="KW-0460">Magnesium</keyword>